<geneLocation type="plasmid" evidence="3 4">
    <name>unnamed1</name>
</geneLocation>
<dbReference type="EMBL" id="CP070250">
    <property type="protein sequence ID" value="QRV45849.1"/>
    <property type="molecule type" value="Genomic_DNA"/>
</dbReference>
<geneLocation type="plasmid" evidence="2 5">
    <name>unnamed3</name>
</geneLocation>
<dbReference type="EMBL" id="CP070247">
    <property type="protein sequence ID" value="QRV39197.1"/>
    <property type="molecule type" value="Genomic_DNA"/>
</dbReference>
<reference evidence="4 5" key="1">
    <citation type="submission" date="2021-02" db="EMBL/GenBank/DDBJ databases">
        <title>FDA dAtabase for Regulatory Grade micrObial Sequences (FDA-ARGOS): Supporting development and validation of Infectious Disease Dx tests.</title>
        <authorList>
            <person name="Sproer C."/>
            <person name="Gronow S."/>
            <person name="Severitt S."/>
            <person name="Schroder I."/>
            <person name="Tallon L."/>
            <person name="Sadzewicz L."/>
            <person name="Zhao X."/>
            <person name="Boylan J."/>
            <person name="Ott S."/>
            <person name="Bowen H."/>
            <person name="Vavikolanu K."/>
            <person name="Mehta A."/>
            <person name="Aluvathingal J."/>
            <person name="Nadendla S."/>
            <person name="Lowell S."/>
            <person name="Myers T."/>
            <person name="Yan Y."/>
            <person name="Sichtig H."/>
        </authorList>
    </citation>
    <scope>NUCLEOTIDE SEQUENCE [LARGE SCALE GENOMIC DNA]</scope>
    <source>
        <strain evidence="3 4">FDAARGOS_1211</strain>
        <strain evidence="2 5">FDAARGOS_1212</strain>
        <plasmid evidence="3 4">unnamed1</plasmid>
        <plasmid evidence="2 5">unnamed3</plasmid>
    </source>
</reference>
<accession>A0ABD7D6V2</accession>
<proteinExistence type="predicted"/>
<keyword evidence="2" id="KW-0614">Plasmid</keyword>
<keyword evidence="4" id="KW-1185">Reference proteome</keyword>
<sequence length="100" mass="10807">MWLPLARASAEHTPPDSPDTAAERAATHPDSQDARVLTALLVAWPTDTWAAHTVLPHAHALFRDAVRADGHAYLDAVARLREALINAGELDLARPPTEFG</sequence>
<dbReference type="Proteomes" id="UP000623926">
    <property type="component" value="Plasmid unnamed3"/>
</dbReference>
<dbReference type="GeneID" id="63984681"/>
<feature type="compositionally biased region" description="Basic and acidic residues" evidence="1">
    <location>
        <begin position="21"/>
        <end position="31"/>
    </location>
</feature>
<name>A0ABD7D6V2_9ACTN</name>
<evidence type="ECO:0000313" key="5">
    <source>
        <dbReference type="Proteomes" id="UP000623926"/>
    </source>
</evidence>
<dbReference type="RefSeq" id="WP_030112165.1">
    <property type="nucleotide sequence ID" value="NZ_CP070243.1"/>
</dbReference>
<protein>
    <submittedName>
        <fullName evidence="2">Uncharacterized protein</fullName>
    </submittedName>
</protein>
<gene>
    <name evidence="3" type="ORF">I6J41_34195</name>
    <name evidence="2" type="ORF">I6J42_34560</name>
</gene>
<evidence type="ECO:0000313" key="4">
    <source>
        <dbReference type="Proteomes" id="UP000598054"/>
    </source>
</evidence>
<evidence type="ECO:0000256" key="1">
    <source>
        <dbReference type="SAM" id="MobiDB-lite"/>
    </source>
</evidence>
<organism evidence="2 5">
    <name type="scientific">Streptomyces californicus</name>
    <dbReference type="NCBI Taxonomy" id="67351"/>
    <lineage>
        <taxon>Bacteria</taxon>
        <taxon>Bacillati</taxon>
        <taxon>Actinomycetota</taxon>
        <taxon>Actinomycetes</taxon>
        <taxon>Kitasatosporales</taxon>
        <taxon>Streptomycetaceae</taxon>
        <taxon>Streptomyces</taxon>
    </lineage>
</organism>
<evidence type="ECO:0000313" key="2">
    <source>
        <dbReference type="EMBL" id="QRV39197.1"/>
    </source>
</evidence>
<feature type="region of interest" description="Disordered" evidence="1">
    <location>
        <begin position="1"/>
        <end position="31"/>
    </location>
</feature>
<dbReference type="AlphaFoldDB" id="A0ABD7D6V2"/>
<dbReference type="Proteomes" id="UP000598054">
    <property type="component" value="Plasmid unnamed1"/>
</dbReference>
<evidence type="ECO:0000313" key="3">
    <source>
        <dbReference type="EMBL" id="QRV45849.1"/>
    </source>
</evidence>